<dbReference type="AlphaFoldDB" id="A0A813H922"/>
<gene>
    <name evidence="2" type="ORF">PGLA1383_LOCUS50004</name>
</gene>
<comment type="caution">
    <text evidence="2">The sequence shown here is derived from an EMBL/GenBank/DDBJ whole genome shotgun (WGS) entry which is preliminary data.</text>
</comment>
<protein>
    <submittedName>
        <fullName evidence="2">Uncharacterized protein</fullName>
    </submittedName>
</protein>
<reference evidence="2" key="1">
    <citation type="submission" date="2021-02" db="EMBL/GenBank/DDBJ databases">
        <authorList>
            <person name="Dougan E. K."/>
            <person name="Rhodes N."/>
            <person name="Thang M."/>
            <person name="Chan C."/>
        </authorList>
    </citation>
    <scope>NUCLEOTIDE SEQUENCE</scope>
</reference>
<dbReference type="Proteomes" id="UP000654075">
    <property type="component" value="Unassembled WGS sequence"/>
</dbReference>
<sequence length="141" mass="16421">MQRIQRSMLQRSTQAKRATLEVSCKWKISRDQAKSLRPETYFCRPRQQAGLTLDSDRILHSMSLRLVQFREEALCVEFNFKDAFQVALDKELEHKTALKTARENLPKELEDTENNWKKLNIHSLGDVSSEQEDACGHQEGE</sequence>
<evidence type="ECO:0000313" key="3">
    <source>
        <dbReference type="Proteomes" id="UP000654075"/>
    </source>
</evidence>
<proteinExistence type="predicted"/>
<evidence type="ECO:0000256" key="1">
    <source>
        <dbReference type="SAM" id="MobiDB-lite"/>
    </source>
</evidence>
<dbReference type="EMBL" id="CAJNNV010030983">
    <property type="protein sequence ID" value="CAE8634354.1"/>
    <property type="molecule type" value="Genomic_DNA"/>
</dbReference>
<evidence type="ECO:0000313" key="2">
    <source>
        <dbReference type="EMBL" id="CAE8634354.1"/>
    </source>
</evidence>
<name>A0A813H922_POLGL</name>
<organism evidence="2 3">
    <name type="scientific">Polarella glacialis</name>
    <name type="common">Dinoflagellate</name>
    <dbReference type="NCBI Taxonomy" id="89957"/>
    <lineage>
        <taxon>Eukaryota</taxon>
        <taxon>Sar</taxon>
        <taxon>Alveolata</taxon>
        <taxon>Dinophyceae</taxon>
        <taxon>Suessiales</taxon>
        <taxon>Suessiaceae</taxon>
        <taxon>Polarella</taxon>
    </lineage>
</organism>
<accession>A0A813H922</accession>
<keyword evidence="3" id="KW-1185">Reference proteome</keyword>
<feature type="region of interest" description="Disordered" evidence="1">
    <location>
        <begin position="122"/>
        <end position="141"/>
    </location>
</feature>